<dbReference type="Pfam" id="PF08387">
    <property type="entry name" value="FBD"/>
    <property type="match status" value="1"/>
</dbReference>
<dbReference type="PANTHER" id="PTHR31639">
    <property type="entry name" value="F-BOX PROTEIN-LIKE"/>
    <property type="match status" value="1"/>
</dbReference>
<feature type="domain" description="F-box" evidence="1">
    <location>
        <begin position="7"/>
        <end position="41"/>
    </location>
</feature>
<dbReference type="SMART" id="SM00579">
    <property type="entry name" value="FBD"/>
    <property type="match status" value="1"/>
</dbReference>
<dbReference type="GeneID" id="110686008"/>
<dbReference type="AlphaFoldDB" id="A0A803L7E7"/>
<dbReference type="OMA" id="HEMGFIE"/>
<protein>
    <recommendedName>
        <fullName evidence="1">F-box domain-containing protein</fullName>
    </recommendedName>
</protein>
<dbReference type="Pfam" id="PF00646">
    <property type="entry name" value="F-box"/>
    <property type="match status" value="1"/>
</dbReference>
<dbReference type="InterPro" id="IPR036047">
    <property type="entry name" value="F-box-like_dom_sf"/>
</dbReference>
<dbReference type="InterPro" id="IPR055411">
    <property type="entry name" value="LRR_FXL15/At3g58940/PEG3-like"/>
</dbReference>
<dbReference type="PANTHER" id="PTHR31639:SF237">
    <property type="entry name" value="F-BOX DOMAIN-CONTAINING PROTEIN"/>
    <property type="match status" value="1"/>
</dbReference>
<dbReference type="Gene3D" id="3.80.10.10">
    <property type="entry name" value="Ribonuclease Inhibitor"/>
    <property type="match status" value="1"/>
</dbReference>
<dbReference type="RefSeq" id="XP_021718276.1">
    <property type="nucleotide sequence ID" value="XM_021862584.1"/>
</dbReference>
<proteinExistence type="predicted"/>
<dbReference type="InterPro" id="IPR032675">
    <property type="entry name" value="LRR_dom_sf"/>
</dbReference>
<dbReference type="Proteomes" id="UP000596660">
    <property type="component" value="Unplaced"/>
</dbReference>
<dbReference type="EnsemblPlants" id="AUR62007786-RA">
    <property type="protein sequence ID" value="AUR62007786-RA:cds"/>
    <property type="gene ID" value="AUR62007786"/>
</dbReference>
<organism evidence="2 3">
    <name type="scientific">Chenopodium quinoa</name>
    <name type="common">Quinoa</name>
    <dbReference type="NCBI Taxonomy" id="63459"/>
    <lineage>
        <taxon>Eukaryota</taxon>
        <taxon>Viridiplantae</taxon>
        <taxon>Streptophyta</taxon>
        <taxon>Embryophyta</taxon>
        <taxon>Tracheophyta</taxon>
        <taxon>Spermatophyta</taxon>
        <taxon>Magnoliopsida</taxon>
        <taxon>eudicotyledons</taxon>
        <taxon>Gunneridae</taxon>
        <taxon>Pentapetalae</taxon>
        <taxon>Caryophyllales</taxon>
        <taxon>Chenopodiaceae</taxon>
        <taxon>Chenopodioideae</taxon>
        <taxon>Atripliceae</taxon>
        <taxon>Chenopodium</taxon>
    </lineage>
</organism>
<evidence type="ECO:0000313" key="3">
    <source>
        <dbReference type="Proteomes" id="UP000596660"/>
    </source>
</evidence>
<keyword evidence="3" id="KW-1185">Reference proteome</keyword>
<dbReference type="OrthoDB" id="629734at2759"/>
<name>A0A803L7E7_CHEQI</name>
<dbReference type="SUPFAM" id="SSF52047">
    <property type="entry name" value="RNI-like"/>
    <property type="match status" value="1"/>
</dbReference>
<dbReference type="KEGG" id="cqi:110686008"/>
<dbReference type="InterPro" id="IPR006566">
    <property type="entry name" value="FBD"/>
</dbReference>
<evidence type="ECO:0000313" key="2">
    <source>
        <dbReference type="EnsemblPlants" id="AUR62007786-RA:cds"/>
    </source>
</evidence>
<reference evidence="2" key="1">
    <citation type="journal article" date="2017" name="Nature">
        <title>The genome of Chenopodium quinoa.</title>
        <authorList>
            <person name="Jarvis D.E."/>
            <person name="Ho Y.S."/>
            <person name="Lightfoot D.J."/>
            <person name="Schmoeckel S.M."/>
            <person name="Li B."/>
            <person name="Borm T.J.A."/>
            <person name="Ohyanagi H."/>
            <person name="Mineta K."/>
            <person name="Michell C.T."/>
            <person name="Saber N."/>
            <person name="Kharbatia N.M."/>
            <person name="Rupper R.R."/>
            <person name="Sharp A.R."/>
            <person name="Dally N."/>
            <person name="Boughton B.A."/>
            <person name="Woo Y.H."/>
            <person name="Gao G."/>
            <person name="Schijlen E.G.W.M."/>
            <person name="Guo X."/>
            <person name="Momin A.A."/>
            <person name="Negrao S."/>
            <person name="Al-Babili S."/>
            <person name="Gehring C."/>
            <person name="Roessner U."/>
            <person name="Jung C."/>
            <person name="Murphy K."/>
            <person name="Arold S.T."/>
            <person name="Gojobori T."/>
            <person name="van der Linden C.G."/>
            <person name="van Loo E.N."/>
            <person name="Jellen E.N."/>
            <person name="Maughan P.J."/>
            <person name="Tester M."/>
        </authorList>
    </citation>
    <scope>NUCLEOTIDE SEQUENCE [LARGE SCALE GENOMIC DNA]</scope>
    <source>
        <strain evidence="2">cv. PI 614886</strain>
    </source>
</reference>
<dbReference type="SUPFAM" id="SSF81383">
    <property type="entry name" value="F-box domain"/>
    <property type="match status" value="1"/>
</dbReference>
<dbReference type="Gramene" id="AUR62007786-RA">
    <property type="protein sequence ID" value="AUR62007786-RA:cds"/>
    <property type="gene ID" value="AUR62007786"/>
</dbReference>
<gene>
    <name evidence="2" type="primary">LOC110686008</name>
</gene>
<dbReference type="InterPro" id="IPR001810">
    <property type="entry name" value="F-box_dom"/>
</dbReference>
<reference evidence="2" key="2">
    <citation type="submission" date="2021-03" db="UniProtKB">
        <authorList>
            <consortium name="EnsemblPlants"/>
        </authorList>
    </citation>
    <scope>IDENTIFICATION</scope>
</reference>
<dbReference type="Pfam" id="PF24758">
    <property type="entry name" value="LRR_At5g56370"/>
    <property type="match status" value="1"/>
</dbReference>
<evidence type="ECO:0000259" key="1">
    <source>
        <dbReference type="PROSITE" id="PS50181"/>
    </source>
</evidence>
<dbReference type="PROSITE" id="PS50181">
    <property type="entry name" value="FBOX"/>
    <property type="match status" value="1"/>
</dbReference>
<accession>A0A803L7E7</accession>
<sequence>MDDETAPDLLSDLPLSIIEIILSLLPIRDAIRMSTLSTKWRYRWASLPQLTFCDKCVSSVPDKSAVENKLIKFITHALFLHKGPIHKFKICTSILQSCPDIDQWLLFLSRNDVRELTLELSDGEWFRVPTCLFSFKKLTLLELCRCELDPPPGFRGFICLRTLTLNQVLVTPEAIESLITNCPLLESLTLSYYDGLDLNVNASNLKYLHLEGEFKDLCLENTPMLEEVSISLYMNTDEIQEHFEQLSGCNFVQFLGGVPNLKRLAGHVYFTKYLSIGIEQWTPSLTYSHLKIIELNQVSFEDMKELLVVLRLITNSPNLQELQISGSSNTNVILEAPNLDFWEAECPPDCTFKQLKTVKMTDMYGVPHEMELIKILLGNSPALEKMSIVPCVYVTELKVDMLVELVRLRRASPLAEIQFIQE</sequence>